<gene>
    <name evidence="1" type="ORF">SD77_2553</name>
</gene>
<name>A0ABR5AZF2_BACBA</name>
<sequence length="55" mass="6200">MKDKDLLMDTGTEELAHIEMPAVTAAESVRLHSDQPVVEKKKGLSQKVIFHDLLR</sequence>
<keyword evidence="2" id="KW-1185">Reference proteome</keyword>
<dbReference type="RefSeq" id="WP_156141441.1">
    <property type="nucleotide sequence ID" value="NZ_JARTHD010000020.1"/>
</dbReference>
<evidence type="ECO:0000313" key="1">
    <source>
        <dbReference type="EMBL" id="KIL80099.1"/>
    </source>
</evidence>
<dbReference type="Proteomes" id="UP000031982">
    <property type="component" value="Unassembled WGS sequence"/>
</dbReference>
<comment type="caution">
    <text evidence="1">The sequence shown here is derived from an EMBL/GenBank/DDBJ whole genome shotgun (WGS) entry which is preliminary data.</text>
</comment>
<proteinExistence type="predicted"/>
<organism evidence="1 2">
    <name type="scientific">Bacillus badius</name>
    <dbReference type="NCBI Taxonomy" id="1455"/>
    <lineage>
        <taxon>Bacteria</taxon>
        <taxon>Bacillati</taxon>
        <taxon>Bacillota</taxon>
        <taxon>Bacilli</taxon>
        <taxon>Bacillales</taxon>
        <taxon>Bacillaceae</taxon>
        <taxon>Pseudobacillus</taxon>
    </lineage>
</organism>
<protein>
    <submittedName>
        <fullName evidence="1">Catalase</fullName>
    </submittedName>
</protein>
<accession>A0ABR5AZF2</accession>
<reference evidence="1 2" key="1">
    <citation type="submission" date="2015-01" db="EMBL/GenBank/DDBJ databases">
        <title>Genome Assembly of Bacillus badius MTCC 1458.</title>
        <authorList>
            <person name="Verma A."/>
            <person name="Khatri I."/>
            <person name="Mual P."/>
            <person name="Subramanian S."/>
            <person name="Krishnamurthi S."/>
        </authorList>
    </citation>
    <scope>NUCLEOTIDE SEQUENCE [LARGE SCALE GENOMIC DNA]</scope>
    <source>
        <strain evidence="1 2">MTCC 1458</strain>
    </source>
</reference>
<evidence type="ECO:0000313" key="2">
    <source>
        <dbReference type="Proteomes" id="UP000031982"/>
    </source>
</evidence>
<dbReference type="EMBL" id="JXLP01000002">
    <property type="protein sequence ID" value="KIL80099.1"/>
    <property type="molecule type" value="Genomic_DNA"/>
</dbReference>